<evidence type="ECO:0000313" key="2">
    <source>
        <dbReference type="Proteomes" id="UP000077763"/>
    </source>
</evidence>
<dbReference type="EMBL" id="LUUH01000038">
    <property type="protein sequence ID" value="OAI06030.1"/>
    <property type="molecule type" value="Genomic_DNA"/>
</dbReference>
<dbReference type="Proteomes" id="UP000077763">
    <property type="component" value="Unassembled WGS sequence"/>
</dbReference>
<proteinExistence type="predicted"/>
<evidence type="ECO:0008006" key="3">
    <source>
        <dbReference type="Google" id="ProtNLM"/>
    </source>
</evidence>
<name>A0A177MM70_METMH</name>
<reference evidence="1 2" key="1">
    <citation type="submission" date="2016-03" db="EMBL/GenBank/DDBJ databases">
        <authorList>
            <person name="Ploux O."/>
        </authorList>
    </citation>
    <scope>NUCLEOTIDE SEQUENCE [LARGE SCALE GENOMIC DNA]</scope>
    <source>
        <strain evidence="1 2">R-45371</strain>
    </source>
</reference>
<accession>A0A177MM70</accession>
<protein>
    <recommendedName>
        <fullName evidence="3">DUF2281 domain-containing protein</fullName>
    </recommendedName>
</protein>
<dbReference type="RefSeq" id="WP_064036179.1">
    <property type="nucleotide sequence ID" value="NZ_LUUH01000038.1"/>
</dbReference>
<dbReference type="AlphaFoldDB" id="A0A177MM70"/>
<sequence>MQLHEQIQQHLVNLEPGLQAEVLDFVLFLEEKQKKRQPDQTVSEEEALRIHQQLMDQYADTFAKLAQ</sequence>
<evidence type="ECO:0000313" key="1">
    <source>
        <dbReference type="EMBL" id="OAI06030.1"/>
    </source>
</evidence>
<comment type="caution">
    <text evidence="1">The sequence shown here is derived from an EMBL/GenBank/DDBJ whole genome shotgun (WGS) entry which is preliminary data.</text>
</comment>
<organism evidence="1 2">
    <name type="scientific">Methylomonas methanica</name>
    <dbReference type="NCBI Taxonomy" id="421"/>
    <lineage>
        <taxon>Bacteria</taxon>
        <taxon>Pseudomonadati</taxon>
        <taxon>Pseudomonadota</taxon>
        <taxon>Gammaproteobacteria</taxon>
        <taxon>Methylococcales</taxon>
        <taxon>Methylococcaceae</taxon>
        <taxon>Methylomonas</taxon>
    </lineage>
</organism>
<gene>
    <name evidence="1" type="ORF">A1353_10090</name>
</gene>